<protein>
    <recommendedName>
        <fullName evidence="1">Methyltransferase type 11 domain-containing protein</fullName>
    </recommendedName>
</protein>
<dbReference type="PANTHER" id="PTHR42912">
    <property type="entry name" value="METHYLTRANSFERASE"/>
    <property type="match status" value="1"/>
</dbReference>
<name>A0A6J4SJ72_9SPHN</name>
<feature type="domain" description="Methyltransferase type 11" evidence="1">
    <location>
        <begin position="53"/>
        <end position="141"/>
    </location>
</feature>
<dbReference type="SUPFAM" id="SSF53335">
    <property type="entry name" value="S-adenosyl-L-methionine-dependent methyltransferases"/>
    <property type="match status" value="1"/>
</dbReference>
<dbReference type="InterPro" id="IPR050508">
    <property type="entry name" value="Methyltransf_Superfamily"/>
</dbReference>
<proteinExistence type="predicted"/>
<reference evidence="2" key="1">
    <citation type="submission" date="2020-02" db="EMBL/GenBank/DDBJ databases">
        <authorList>
            <person name="Meier V. D."/>
        </authorList>
    </citation>
    <scope>NUCLEOTIDE SEQUENCE</scope>
    <source>
        <strain evidence="2">AVDCRST_MAG31</strain>
    </source>
</reference>
<evidence type="ECO:0000313" key="2">
    <source>
        <dbReference type="EMBL" id="CAA9497419.1"/>
    </source>
</evidence>
<dbReference type="GO" id="GO:0008757">
    <property type="term" value="F:S-adenosylmethionine-dependent methyltransferase activity"/>
    <property type="evidence" value="ECO:0007669"/>
    <property type="project" value="InterPro"/>
</dbReference>
<dbReference type="AlphaFoldDB" id="A0A6J4SJ72"/>
<organism evidence="2">
    <name type="scientific">uncultured Sphingomonas sp</name>
    <dbReference type="NCBI Taxonomy" id="158754"/>
    <lineage>
        <taxon>Bacteria</taxon>
        <taxon>Pseudomonadati</taxon>
        <taxon>Pseudomonadota</taxon>
        <taxon>Alphaproteobacteria</taxon>
        <taxon>Sphingomonadales</taxon>
        <taxon>Sphingomonadaceae</taxon>
        <taxon>Sphingomonas</taxon>
        <taxon>environmental samples</taxon>
    </lineage>
</organism>
<dbReference type="EMBL" id="CADCWA010000010">
    <property type="protein sequence ID" value="CAA9497419.1"/>
    <property type="molecule type" value="Genomic_DNA"/>
</dbReference>
<dbReference type="InterPro" id="IPR013216">
    <property type="entry name" value="Methyltransf_11"/>
</dbReference>
<dbReference type="InterPro" id="IPR029063">
    <property type="entry name" value="SAM-dependent_MTases_sf"/>
</dbReference>
<dbReference type="Gene3D" id="3.40.50.150">
    <property type="entry name" value="Vaccinia Virus protein VP39"/>
    <property type="match status" value="1"/>
</dbReference>
<gene>
    <name evidence="2" type="ORF">AVDCRST_MAG31-161</name>
</gene>
<dbReference type="RefSeq" id="WP_294167423.1">
    <property type="nucleotide sequence ID" value="NZ_CADCWA010000010.1"/>
</dbReference>
<accession>A0A6J4SJ72</accession>
<dbReference type="Pfam" id="PF08241">
    <property type="entry name" value="Methyltransf_11"/>
    <property type="match status" value="1"/>
</dbReference>
<dbReference type="CDD" id="cd02440">
    <property type="entry name" value="AdoMet_MTases"/>
    <property type="match status" value="1"/>
</dbReference>
<sequence length="202" mass="21987">MTDRLHRFLARQFAEPSGLAGRLVIAPWLNRIGRRLNDLALDLLQPEPGERLLEVGYGGGGLLKRLARAGPARLVGADPSPAVPRRIAGAELVRAEGAALPFCDRSFDAVVSVSVLHFWPKLEPVLGEFARVLRPGGQLVLVFEPPEALRRWAGHRYGFQLWSEADVVAAAAAAGLALEERRQGSGRKPDFFVGLRFRKGAA</sequence>
<evidence type="ECO:0000259" key="1">
    <source>
        <dbReference type="Pfam" id="PF08241"/>
    </source>
</evidence>